<accession>A0ABU6YEU7</accession>
<sequence>MPTLKRNYTVQINTLSHSQSLQKRRYGGHVAPPSAIILFLGFPPTTAAATLILCLLQYFLCYVKAEMLSSILFTLFLPFLGMIAVFIVYRCLLWYVTTRYSADRIPVKLVSEKGLSSSELEKLPKITGKELVMGSECAICLDEIKKEQPARLVPGCTWNALMPGSPRSLYVRFVEPSLSLSYSLSTASQPFSKQFSQLATHARP</sequence>
<keyword evidence="1" id="KW-0812">Transmembrane</keyword>
<feature type="transmembrane region" description="Helical" evidence="1">
    <location>
        <begin position="35"/>
        <end position="60"/>
    </location>
</feature>
<gene>
    <name evidence="2" type="ORF">PIB30_046930</name>
</gene>
<keyword evidence="1" id="KW-0472">Membrane</keyword>
<keyword evidence="3" id="KW-1185">Reference proteome</keyword>
<dbReference type="Proteomes" id="UP001341840">
    <property type="component" value="Unassembled WGS sequence"/>
</dbReference>
<comment type="caution">
    <text evidence="2">The sequence shown here is derived from an EMBL/GenBank/DDBJ whole genome shotgun (WGS) entry which is preliminary data.</text>
</comment>
<evidence type="ECO:0000313" key="2">
    <source>
        <dbReference type="EMBL" id="MED6208609.1"/>
    </source>
</evidence>
<evidence type="ECO:0000313" key="3">
    <source>
        <dbReference type="Proteomes" id="UP001341840"/>
    </source>
</evidence>
<dbReference type="EMBL" id="JASCZI010241952">
    <property type="protein sequence ID" value="MED6208609.1"/>
    <property type="molecule type" value="Genomic_DNA"/>
</dbReference>
<organism evidence="2 3">
    <name type="scientific">Stylosanthes scabra</name>
    <dbReference type="NCBI Taxonomy" id="79078"/>
    <lineage>
        <taxon>Eukaryota</taxon>
        <taxon>Viridiplantae</taxon>
        <taxon>Streptophyta</taxon>
        <taxon>Embryophyta</taxon>
        <taxon>Tracheophyta</taxon>
        <taxon>Spermatophyta</taxon>
        <taxon>Magnoliopsida</taxon>
        <taxon>eudicotyledons</taxon>
        <taxon>Gunneridae</taxon>
        <taxon>Pentapetalae</taxon>
        <taxon>rosids</taxon>
        <taxon>fabids</taxon>
        <taxon>Fabales</taxon>
        <taxon>Fabaceae</taxon>
        <taxon>Papilionoideae</taxon>
        <taxon>50 kb inversion clade</taxon>
        <taxon>dalbergioids sensu lato</taxon>
        <taxon>Dalbergieae</taxon>
        <taxon>Pterocarpus clade</taxon>
        <taxon>Stylosanthes</taxon>
    </lineage>
</organism>
<protein>
    <submittedName>
        <fullName evidence="2">Uncharacterized protein</fullName>
    </submittedName>
</protein>
<proteinExistence type="predicted"/>
<reference evidence="2 3" key="1">
    <citation type="journal article" date="2023" name="Plants (Basel)">
        <title>Bridging the Gap: Combining Genomics and Transcriptomics Approaches to Understand Stylosanthes scabra, an Orphan Legume from the Brazilian Caatinga.</title>
        <authorList>
            <person name="Ferreira-Neto J.R.C."/>
            <person name="da Silva M.D."/>
            <person name="Binneck E."/>
            <person name="de Melo N.F."/>
            <person name="da Silva R.H."/>
            <person name="de Melo A.L.T.M."/>
            <person name="Pandolfi V."/>
            <person name="Bustamante F.O."/>
            <person name="Brasileiro-Vidal A.C."/>
            <person name="Benko-Iseppon A.M."/>
        </authorList>
    </citation>
    <scope>NUCLEOTIDE SEQUENCE [LARGE SCALE GENOMIC DNA]</scope>
    <source>
        <tissue evidence="2">Leaves</tissue>
    </source>
</reference>
<feature type="transmembrane region" description="Helical" evidence="1">
    <location>
        <begin position="72"/>
        <end position="96"/>
    </location>
</feature>
<evidence type="ECO:0000256" key="1">
    <source>
        <dbReference type="SAM" id="Phobius"/>
    </source>
</evidence>
<name>A0ABU6YEU7_9FABA</name>
<keyword evidence="1" id="KW-1133">Transmembrane helix</keyword>